<feature type="compositionally biased region" description="Polar residues" evidence="1">
    <location>
        <begin position="33"/>
        <end position="46"/>
    </location>
</feature>
<accession>A0A6A6ZS60</accession>
<evidence type="ECO:0000313" key="3">
    <source>
        <dbReference type="Proteomes" id="UP000799424"/>
    </source>
</evidence>
<dbReference type="Proteomes" id="UP000799424">
    <property type="component" value="Unassembled WGS sequence"/>
</dbReference>
<proteinExistence type="predicted"/>
<feature type="compositionally biased region" description="Pro residues" evidence="1">
    <location>
        <begin position="55"/>
        <end position="67"/>
    </location>
</feature>
<organism evidence="2 3">
    <name type="scientific">Ophiobolus disseminans</name>
    <dbReference type="NCBI Taxonomy" id="1469910"/>
    <lineage>
        <taxon>Eukaryota</taxon>
        <taxon>Fungi</taxon>
        <taxon>Dikarya</taxon>
        <taxon>Ascomycota</taxon>
        <taxon>Pezizomycotina</taxon>
        <taxon>Dothideomycetes</taxon>
        <taxon>Pleosporomycetidae</taxon>
        <taxon>Pleosporales</taxon>
        <taxon>Pleosporineae</taxon>
        <taxon>Phaeosphaeriaceae</taxon>
        <taxon>Ophiobolus</taxon>
    </lineage>
</organism>
<feature type="region of interest" description="Disordered" evidence="1">
    <location>
        <begin position="26"/>
        <end position="83"/>
    </location>
</feature>
<protein>
    <submittedName>
        <fullName evidence="2">Uncharacterized protein</fullName>
    </submittedName>
</protein>
<dbReference type="EMBL" id="MU006231">
    <property type="protein sequence ID" value="KAF2823920.1"/>
    <property type="molecule type" value="Genomic_DNA"/>
</dbReference>
<name>A0A6A6ZS60_9PLEO</name>
<keyword evidence="3" id="KW-1185">Reference proteome</keyword>
<gene>
    <name evidence="2" type="ORF">CC86DRAFT_61860</name>
</gene>
<sequence length="122" mass="13251">MAVHLGTDSTCLGHLYSVPSQYLQATTHRRKSTPQPSTINSIPKLTSSSNRHPPSNRPSPCQVPGPNPAAGQPPLKRKYTPRSPTIHEAVRNLPIWVSCGEALARRAMPTVFDAFSGTYCFG</sequence>
<evidence type="ECO:0000256" key="1">
    <source>
        <dbReference type="SAM" id="MobiDB-lite"/>
    </source>
</evidence>
<evidence type="ECO:0000313" key="2">
    <source>
        <dbReference type="EMBL" id="KAF2823920.1"/>
    </source>
</evidence>
<reference evidence="2" key="1">
    <citation type="journal article" date="2020" name="Stud. Mycol.">
        <title>101 Dothideomycetes genomes: a test case for predicting lifestyles and emergence of pathogens.</title>
        <authorList>
            <person name="Haridas S."/>
            <person name="Albert R."/>
            <person name="Binder M."/>
            <person name="Bloem J."/>
            <person name="Labutti K."/>
            <person name="Salamov A."/>
            <person name="Andreopoulos B."/>
            <person name="Baker S."/>
            <person name="Barry K."/>
            <person name="Bills G."/>
            <person name="Bluhm B."/>
            <person name="Cannon C."/>
            <person name="Castanera R."/>
            <person name="Culley D."/>
            <person name="Daum C."/>
            <person name="Ezra D."/>
            <person name="Gonzalez J."/>
            <person name="Henrissat B."/>
            <person name="Kuo A."/>
            <person name="Liang C."/>
            <person name="Lipzen A."/>
            <person name="Lutzoni F."/>
            <person name="Magnuson J."/>
            <person name="Mondo S."/>
            <person name="Nolan M."/>
            <person name="Ohm R."/>
            <person name="Pangilinan J."/>
            <person name="Park H.-J."/>
            <person name="Ramirez L."/>
            <person name="Alfaro M."/>
            <person name="Sun H."/>
            <person name="Tritt A."/>
            <person name="Yoshinaga Y."/>
            <person name="Zwiers L.-H."/>
            <person name="Turgeon B."/>
            <person name="Goodwin S."/>
            <person name="Spatafora J."/>
            <person name="Crous P."/>
            <person name="Grigoriev I."/>
        </authorList>
    </citation>
    <scope>NUCLEOTIDE SEQUENCE</scope>
    <source>
        <strain evidence="2">CBS 113818</strain>
    </source>
</reference>
<dbReference type="AlphaFoldDB" id="A0A6A6ZS60"/>